<evidence type="ECO:0000256" key="4">
    <source>
        <dbReference type="PIRSR" id="PIRSR000097-1"/>
    </source>
</evidence>
<dbReference type="GO" id="GO:0016616">
    <property type="term" value="F:oxidoreductase activity, acting on the CH-OH group of donors, NAD or NADP as acceptor"/>
    <property type="evidence" value="ECO:0007669"/>
    <property type="project" value="UniProtKB-ARBA"/>
</dbReference>
<evidence type="ECO:0000256" key="3">
    <source>
        <dbReference type="ARBA" id="ARBA00023002"/>
    </source>
</evidence>
<feature type="binding site" evidence="5">
    <location>
        <position position="111"/>
    </location>
    <ligand>
        <name>substrate</name>
    </ligand>
</feature>
<evidence type="ECO:0000313" key="8">
    <source>
        <dbReference type="EMBL" id="HIZ37374.1"/>
    </source>
</evidence>
<keyword evidence="3" id="KW-0560">Oxidoreductase</keyword>
<organism evidence="8 9">
    <name type="scientific">Candidatus Ruania gallistercoris</name>
    <dbReference type="NCBI Taxonomy" id="2838746"/>
    <lineage>
        <taxon>Bacteria</taxon>
        <taxon>Bacillati</taxon>
        <taxon>Actinomycetota</taxon>
        <taxon>Actinomycetes</taxon>
        <taxon>Micrococcales</taxon>
        <taxon>Ruaniaceae</taxon>
        <taxon>Ruania</taxon>
    </lineage>
</organism>
<reference evidence="8" key="1">
    <citation type="journal article" date="2021" name="PeerJ">
        <title>Extensive microbial diversity within the chicken gut microbiome revealed by metagenomics and culture.</title>
        <authorList>
            <person name="Gilroy R."/>
            <person name="Ravi A."/>
            <person name="Getino M."/>
            <person name="Pursley I."/>
            <person name="Horton D.L."/>
            <person name="Alikhan N.F."/>
            <person name="Baker D."/>
            <person name="Gharbi K."/>
            <person name="Hall N."/>
            <person name="Watson M."/>
            <person name="Adriaenssens E.M."/>
            <person name="Foster-Nyarko E."/>
            <person name="Jarju S."/>
            <person name="Secka A."/>
            <person name="Antonio M."/>
            <person name="Oren A."/>
            <person name="Chaudhuri R.R."/>
            <person name="La Ragione R."/>
            <person name="Hildebrand F."/>
            <person name="Pallen M.J."/>
        </authorList>
    </citation>
    <scope>NUCLEOTIDE SEQUENCE</scope>
    <source>
        <strain evidence="8">ChiGjej4B4-7305</strain>
    </source>
</reference>
<dbReference type="PROSITE" id="PS00063">
    <property type="entry name" value="ALDOKETO_REDUCTASE_3"/>
    <property type="match status" value="1"/>
</dbReference>
<reference evidence="8" key="2">
    <citation type="submission" date="2021-04" db="EMBL/GenBank/DDBJ databases">
        <authorList>
            <person name="Gilroy R."/>
        </authorList>
    </citation>
    <scope>NUCLEOTIDE SEQUENCE</scope>
    <source>
        <strain evidence="8">ChiGjej4B4-7305</strain>
    </source>
</reference>
<evidence type="ECO:0000256" key="6">
    <source>
        <dbReference type="PIRSR" id="PIRSR000097-3"/>
    </source>
</evidence>
<evidence type="ECO:0000256" key="1">
    <source>
        <dbReference type="ARBA" id="ARBA00007905"/>
    </source>
</evidence>
<keyword evidence="2" id="KW-0521">NADP</keyword>
<dbReference type="InterPro" id="IPR036812">
    <property type="entry name" value="NAD(P)_OxRdtase_dom_sf"/>
</dbReference>
<dbReference type="Gene3D" id="3.20.20.100">
    <property type="entry name" value="NADP-dependent oxidoreductase domain"/>
    <property type="match status" value="1"/>
</dbReference>
<dbReference type="Pfam" id="PF00248">
    <property type="entry name" value="Aldo_ket_red"/>
    <property type="match status" value="1"/>
</dbReference>
<dbReference type="EMBL" id="DXBY01000282">
    <property type="protein sequence ID" value="HIZ37374.1"/>
    <property type="molecule type" value="Genomic_DNA"/>
</dbReference>
<protein>
    <submittedName>
        <fullName evidence="8">Aldo/keto reductase</fullName>
    </submittedName>
</protein>
<evidence type="ECO:0000256" key="5">
    <source>
        <dbReference type="PIRSR" id="PIRSR000097-2"/>
    </source>
</evidence>
<dbReference type="PANTHER" id="PTHR43827:SF3">
    <property type="entry name" value="NADP-DEPENDENT OXIDOREDUCTASE DOMAIN-CONTAINING PROTEIN"/>
    <property type="match status" value="1"/>
</dbReference>
<dbReference type="FunFam" id="3.20.20.100:FF:000002">
    <property type="entry name" value="2,5-diketo-D-gluconic acid reductase A"/>
    <property type="match status" value="1"/>
</dbReference>
<feature type="active site" description="Proton donor" evidence="4">
    <location>
        <position position="53"/>
    </location>
</feature>
<gene>
    <name evidence="8" type="ORF">H9815_16480</name>
</gene>
<dbReference type="SUPFAM" id="SSF51430">
    <property type="entry name" value="NAD(P)-linked oxidoreductase"/>
    <property type="match status" value="1"/>
</dbReference>
<feature type="domain" description="NADP-dependent oxidoreductase" evidence="7">
    <location>
        <begin position="21"/>
        <end position="262"/>
    </location>
</feature>
<accession>A0A9D2J6F5</accession>
<comment type="similarity">
    <text evidence="1">Belongs to the aldo/keto reductase family.</text>
</comment>
<dbReference type="InterPro" id="IPR020471">
    <property type="entry name" value="AKR"/>
</dbReference>
<dbReference type="InterPro" id="IPR023210">
    <property type="entry name" value="NADP_OxRdtase_dom"/>
</dbReference>
<dbReference type="AlphaFoldDB" id="A0A9D2J6F5"/>
<evidence type="ECO:0000256" key="2">
    <source>
        <dbReference type="ARBA" id="ARBA00022857"/>
    </source>
</evidence>
<name>A0A9D2J6F5_9MICO</name>
<sequence>MTTSTVPSLTLRNDVTIPAVGMGTWPMDDAEVSGAVEAAIGIGYRLLDTAENYRNEEGVGEGLRRSGIDRGEVFLTTKFNERWHSYDGARQAFENSAAKLGVDYLDLLMIHWPRPAVGGFVDAMRGLAALKEEGLIRAVGASNFAPAHLQAAIDAGVVPEVNQIRRDPYNPRHAELAFHAEHGIVTESYSPIGRAGELLADPVITGIAEAHGRTPAQVVLRWHTQTNTLPIPKSADPGRLAENFAIFDFELTTDDLDRIAGLDAGDPHVPDVETAGH</sequence>
<dbReference type="PANTHER" id="PTHR43827">
    <property type="entry name" value="2,5-DIKETO-D-GLUCONIC ACID REDUCTASE"/>
    <property type="match status" value="1"/>
</dbReference>
<dbReference type="PROSITE" id="PS00798">
    <property type="entry name" value="ALDOKETO_REDUCTASE_1"/>
    <property type="match status" value="1"/>
</dbReference>
<evidence type="ECO:0000259" key="7">
    <source>
        <dbReference type="Pfam" id="PF00248"/>
    </source>
</evidence>
<dbReference type="PIRSF" id="PIRSF000097">
    <property type="entry name" value="AKR"/>
    <property type="match status" value="1"/>
</dbReference>
<comment type="caution">
    <text evidence="8">The sequence shown here is derived from an EMBL/GenBank/DDBJ whole genome shotgun (WGS) entry which is preliminary data.</text>
</comment>
<dbReference type="Proteomes" id="UP000824037">
    <property type="component" value="Unassembled WGS sequence"/>
</dbReference>
<proteinExistence type="inferred from homology"/>
<dbReference type="PRINTS" id="PR00069">
    <property type="entry name" value="ALDKETRDTASE"/>
</dbReference>
<evidence type="ECO:0000313" key="9">
    <source>
        <dbReference type="Proteomes" id="UP000824037"/>
    </source>
</evidence>
<feature type="site" description="Lowers pKa of active site Tyr" evidence="6">
    <location>
        <position position="78"/>
    </location>
</feature>
<dbReference type="InterPro" id="IPR018170">
    <property type="entry name" value="Aldo/ket_reductase_CS"/>
</dbReference>